<accession>A9VCW8</accession>
<dbReference type="GO" id="GO:0010918">
    <property type="term" value="P:positive regulation of mitochondrial membrane potential"/>
    <property type="evidence" value="ECO:0000318"/>
    <property type="project" value="GO_Central"/>
</dbReference>
<evidence type="ECO:0000256" key="1">
    <source>
        <dbReference type="SAM" id="Phobius"/>
    </source>
</evidence>
<keyword evidence="1" id="KW-0472">Membrane</keyword>
<protein>
    <submittedName>
        <fullName evidence="2">Uncharacterized protein</fullName>
    </submittedName>
</protein>
<dbReference type="GO" id="GO:0051284">
    <property type="term" value="P:positive regulation of sequestering of calcium ion"/>
    <property type="evidence" value="ECO:0000318"/>
    <property type="project" value="GO_Central"/>
</dbReference>
<evidence type="ECO:0000313" key="3">
    <source>
        <dbReference type="Proteomes" id="UP000001357"/>
    </source>
</evidence>
<dbReference type="Proteomes" id="UP000001357">
    <property type="component" value="Unassembled WGS sequence"/>
</dbReference>
<proteinExistence type="predicted"/>
<keyword evidence="1" id="KW-1133">Transmembrane helix</keyword>
<dbReference type="InParanoid" id="A9VCW8"/>
<feature type="transmembrane region" description="Helical" evidence="1">
    <location>
        <begin position="99"/>
        <end position="117"/>
    </location>
</feature>
<dbReference type="Pfam" id="PF22002">
    <property type="entry name" value="MTLN"/>
    <property type="match status" value="1"/>
</dbReference>
<organism evidence="2 3">
    <name type="scientific">Monosiga brevicollis</name>
    <name type="common">Choanoflagellate</name>
    <dbReference type="NCBI Taxonomy" id="81824"/>
    <lineage>
        <taxon>Eukaryota</taxon>
        <taxon>Choanoflagellata</taxon>
        <taxon>Craspedida</taxon>
        <taxon>Salpingoecidae</taxon>
        <taxon>Monosiga</taxon>
    </lineage>
</organism>
<sequence>MWKFDKIDVISTGQQRVRMLRRDSEPSHITRANHQHPSHVTRVPVYPSPAVNVRSLRLLTSTSKSTIRRSEARVVCRCRGHRLWDRSIMSEVTLGSRTLGFTLFLAFAAGTVFGYLAHDVERKYRKWHYERSRKRYLDAKRNLDH</sequence>
<keyword evidence="3" id="KW-1185">Reference proteome</keyword>
<reference evidence="2 3" key="1">
    <citation type="journal article" date="2008" name="Nature">
        <title>The genome of the choanoflagellate Monosiga brevicollis and the origin of metazoans.</title>
        <authorList>
            <consortium name="JGI Sequencing"/>
            <person name="King N."/>
            <person name="Westbrook M.J."/>
            <person name="Young S.L."/>
            <person name="Kuo A."/>
            <person name="Abedin M."/>
            <person name="Chapman J."/>
            <person name="Fairclough S."/>
            <person name="Hellsten U."/>
            <person name="Isogai Y."/>
            <person name="Letunic I."/>
            <person name="Marr M."/>
            <person name="Pincus D."/>
            <person name="Putnam N."/>
            <person name="Rokas A."/>
            <person name="Wright K.J."/>
            <person name="Zuzow R."/>
            <person name="Dirks W."/>
            <person name="Good M."/>
            <person name="Goodstein D."/>
            <person name="Lemons D."/>
            <person name="Li W."/>
            <person name="Lyons J.B."/>
            <person name="Morris A."/>
            <person name="Nichols S."/>
            <person name="Richter D.J."/>
            <person name="Salamov A."/>
            <person name="Bork P."/>
            <person name="Lim W.A."/>
            <person name="Manning G."/>
            <person name="Miller W.T."/>
            <person name="McGinnis W."/>
            <person name="Shapiro H."/>
            <person name="Tjian R."/>
            <person name="Grigoriev I.V."/>
            <person name="Rokhsar D."/>
        </authorList>
    </citation>
    <scope>NUCLEOTIDE SEQUENCE [LARGE SCALE GENOMIC DNA]</scope>
    <source>
        <strain evidence="3">MX1 / ATCC 50154</strain>
    </source>
</reference>
<name>A9VCW8_MONBE</name>
<dbReference type="GO" id="GO:0005743">
    <property type="term" value="C:mitochondrial inner membrane"/>
    <property type="evidence" value="ECO:0000318"/>
    <property type="project" value="GO_Central"/>
</dbReference>
<gene>
    <name evidence="2" type="ORF">MONBRDRAFT_12652</name>
</gene>
<dbReference type="EMBL" id="CH991583">
    <property type="protein sequence ID" value="EDQ84641.1"/>
    <property type="molecule type" value="Genomic_DNA"/>
</dbReference>
<evidence type="ECO:0000313" key="2">
    <source>
        <dbReference type="EMBL" id="EDQ84641.1"/>
    </source>
</evidence>
<dbReference type="AlphaFoldDB" id="A9VCW8"/>
<dbReference type="KEGG" id="mbr:MONBRDRAFT_12652"/>
<dbReference type="PANTHER" id="PTHR37154">
    <property type="entry name" value="MITOREGULIN"/>
    <property type="match status" value="1"/>
</dbReference>
<dbReference type="PANTHER" id="PTHR37154:SF1">
    <property type="entry name" value="MITOREGULIN"/>
    <property type="match status" value="1"/>
</dbReference>
<dbReference type="InterPro" id="IPR038778">
    <property type="entry name" value="Mtln"/>
</dbReference>
<dbReference type="RefSeq" id="XP_001750545.1">
    <property type="nucleotide sequence ID" value="XM_001750493.1"/>
</dbReference>
<keyword evidence="1" id="KW-0812">Transmembrane</keyword>
<dbReference type="GeneID" id="5895828"/>